<dbReference type="Proteomes" id="UP000007463">
    <property type="component" value="Chromosome"/>
</dbReference>
<sequence length="351" mass="40134" precursor="true">MNSIKSVKVSLQIMLFVVLFTSCGSTPSKSTKDSTTPEVSIQYSAASQPKLSEEFKIYYVRWEERAKGAENIGFISFSDDYPLSEHPDSLAIPDISDMPYDSIQYFELTGKYREQFLNKTGVSEDDKLFVFNYSTGKIQSFLIKKLPLSALINPYASEGDATFDQFSYMIGFGIDRSMLSEIGGDYYNHVLVSVGKKNPFLVKKLNLITWSKVDSEKFPAVKFRSDIVSELKNFRKLETNICQLDTLHFFAQELKEEKADYNRSARHVIVINTKSGKVEFEELYTENESVGIAHLNGIFKDSRETNQWTGQLFKNRSPVIFGFTNNSFGCSLIYFMGQPQRFIYTKCDSRH</sequence>
<accession>F2IFL8</accession>
<name>F2IFL8_FLUTR</name>
<protein>
    <recommendedName>
        <fullName evidence="4">Lipoprotein</fullName>
    </recommendedName>
</protein>
<feature type="signal peptide" evidence="1">
    <location>
        <begin position="1"/>
        <end position="24"/>
    </location>
</feature>
<evidence type="ECO:0000256" key="1">
    <source>
        <dbReference type="SAM" id="SignalP"/>
    </source>
</evidence>
<dbReference type="AlphaFoldDB" id="F2IFL8"/>
<dbReference type="OrthoDB" id="7069376at2"/>
<reference evidence="2 3" key="1">
    <citation type="journal article" date="2011" name="Stand. Genomic Sci.">
        <title>Complete genome sequence of the gliding freshwater bacterium Fluviicola taffensis type strain (RW262).</title>
        <authorList>
            <person name="Woyke T."/>
            <person name="Chertkov O."/>
            <person name="Lapidus A."/>
            <person name="Nolan M."/>
            <person name="Lucas S."/>
            <person name="Del Rio T.G."/>
            <person name="Tice H."/>
            <person name="Cheng J.F."/>
            <person name="Tapia R."/>
            <person name="Han C."/>
            <person name="Goodwin L."/>
            <person name="Pitluck S."/>
            <person name="Liolios K."/>
            <person name="Pagani I."/>
            <person name="Ivanova N."/>
            <person name="Huntemann M."/>
            <person name="Mavromatis K."/>
            <person name="Mikhailova N."/>
            <person name="Pati A."/>
            <person name="Chen A."/>
            <person name="Palaniappan K."/>
            <person name="Land M."/>
            <person name="Hauser L."/>
            <person name="Brambilla E.M."/>
            <person name="Rohde M."/>
            <person name="Mwirichia R."/>
            <person name="Sikorski J."/>
            <person name="Tindall B.J."/>
            <person name="Goker M."/>
            <person name="Bristow J."/>
            <person name="Eisen J.A."/>
            <person name="Markowitz V."/>
            <person name="Hugenholtz P."/>
            <person name="Klenk H.P."/>
            <person name="Kyrpides N.C."/>
        </authorList>
    </citation>
    <scope>NUCLEOTIDE SEQUENCE [LARGE SCALE GENOMIC DNA]</scope>
    <source>
        <strain evidence="3">DSM 16823 / RW262 / RW262</strain>
    </source>
</reference>
<dbReference type="PROSITE" id="PS51257">
    <property type="entry name" value="PROKAR_LIPOPROTEIN"/>
    <property type="match status" value="1"/>
</dbReference>
<dbReference type="RefSeq" id="WP_013688492.1">
    <property type="nucleotide sequence ID" value="NC_015321.1"/>
</dbReference>
<reference evidence="3" key="2">
    <citation type="submission" date="2011-02" db="EMBL/GenBank/DDBJ databases">
        <title>The complete genome of Fluviicola taffensis DSM 16823.</title>
        <authorList>
            <consortium name="US DOE Joint Genome Institute (JGI-PGF)"/>
            <person name="Lucas S."/>
            <person name="Copeland A."/>
            <person name="Lapidus A."/>
            <person name="Bruce D."/>
            <person name="Goodwin L."/>
            <person name="Pitluck S."/>
            <person name="Kyrpides N."/>
            <person name="Mavromatis K."/>
            <person name="Ivanova N."/>
            <person name="Mikhailova N."/>
            <person name="Pagani I."/>
            <person name="Chertkov O."/>
            <person name="Detter J.C."/>
            <person name="Han C."/>
            <person name="Tapia R."/>
            <person name="Land M."/>
            <person name="Hauser L."/>
            <person name="Markowitz V."/>
            <person name="Cheng J.-F."/>
            <person name="Hugenholtz P."/>
            <person name="Woyke T."/>
            <person name="Wu D."/>
            <person name="Tindall B."/>
            <person name="Pomrenke H.G."/>
            <person name="Brambilla E."/>
            <person name="Klenk H.-P."/>
            <person name="Eisen J.A."/>
        </authorList>
    </citation>
    <scope>NUCLEOTIDE SEQUENCE [LARGE SCALE GENOMIC DNA]</scope>
    <source>
        <strain evidence="3">DSM 16823 / RW262 / RW262</strain>
    </source>
</reference>
<dbReference type="HOGENOM" id="CLU_067772_0_0_10"/>
<feature type="chain" id="PRO_5003279832" description="Lipoprotein" evidence="1">
    <location>
        <begin position="25"/>
        <end position="351"/>
    </location>
</feature>
<evidence type="ECO:0000313" key="3">
    <source>
        <dbReference type="Proteomes" id="UP000007463"/>
    </source>
</evidence>
<dbReference type="eggNOG" id="ENOG5031MXF">
    <property type="taxonomic scope" value="Bacteria"/>
</dbReference>
<organism evidence="2 3">
    <name type="scientific">Fluviicola taffensis (strain DSM 16823 / NCIMB 13979 / RW262)</name>
    <dbReference type="NCBI Taxonomy" id="755732"/>
    <lineage>
        <taxon>Bacteria</taxon>
        <taxon>Pseudomonadati</taxon>
        <taxon>Bacteroidota</taxon>
        <taxon>Flavobacteriia</taxon>
        <taxon>Flavobacteriales</taxon>
        <taxon>Crocinitomicaceae</taxon>
        <taxon>Fluviicola</taxon>
    </lineage>
</organism>
<keyword evidence="1" id="KW-0732">Signal</keyword>
<gene>
    <name evidence="2" type="ordered locus">Fluta_3765</name>
</gene>
<dbReference type="KEGG" id="fte:Fluta_3765"/>
<evidence type="ECO:0008006" key="4">
    <source>
        <dbReference type="Google" id="ProtNLM"/>
    </source>
</evidence>
<proteinExistence type="predicted"/>
<evidence type="ECO:0000313" key="2">
    <source>
        <dbReference type="EMBL" id="AEA45732.1"/>
    </source>
</evidence>
<keyword evidence="3" id="KW-1185">Reference proteome</keyword>
<dbReference type="EMBL" id="CP002542">
    <property type="protein sequence ID" value="AEA45732.1"/>
    <property type="molecule type" value="Genomic_DNA"/>
</dbReference>